<feature type="region of interest" description="Disordered" evidence="1">
    <location>
        <begin position="85"/>
        <end position="106"/>
    </location>
</feature>
<feature type="compositionally biased region" description="Basic and acidic residues" evidence="1">
    <location>
        <begin position="270"/>
        <end position="285"/>
    </location>
</feature>
<feature type="compositionally biased region" description="Basic residues" evidence="1">
    <location>
        <begin position="1"/>
        <end position="12"/>
    </location>
</feature>
<name>A0AAX6ECX9_IRIPA</name>
<feature type="region of interest" description="Disordered" evidence="1">
    <location>
        <begin position="305"/>
        <end position="357"/>
    </location>
</feature>
<keyword evidence="3" id="KW-1185">Reference proteome</keyword>
<accession>A0AAX6ECX9</accession>
<feature type="compositionally biased region" description="Pro residues" evidence="1">
    <location>
        <begin position="87"/>
        <end position="96"/>
    </location>
</feature>
<comment type="caution">
    <text evidence="2">The sequence shown here is derived from an EMBL/GenBank/DDBJ whole genome shotgun (WGS) entry which is preliminary data.</text>
</comment>
<protein>
    <submittedName>
        <fullName evidence="2">Ankyrin-2</fullName>
    </submittedName>
</protein>
<feature type="region of interest" description="Disordered" evidence="1">
    <location>
        <begin position="262"/>
        <end position="286"/>
    </location>
</feature>
<evidence type="ECO:0000313" key="3">
    <source>
        <dbReference type="Proteomes" id="UP001140949"/>
    </source>
</evidence>
<proteinExistence type="predicted"/>
<reference evidence="2" key="2">
    <citation type="submission" date="2023-04" db="EMBL/GenBank/DDBJ databases">
        <authorList>
            <person name="Bruccoleri R.E."/>
            <person name="Oakeley E.J."/>
            <person name="Faust A.-M."/>
            <person name="Dessus-Babus S."/>
            <person name="Altorfer M."/>
            <person name="Burckhardt D."/>
            <person name="Oertli M."/>
            <person name="Naumann U."/>
            <person name="Petersen F."/>
            <person name="Wong J."/>
        </authorList>
    </citation>
    <scope>NUCLEOTIDE SEQUENCE</scope>
    <source>
        <strain evidence="2">GSM-AAB239-AS_SAM_17_03QT</strain>
        <tissue evidence="2">Leaf</tissue>
    </source>
</reference>
<organism evidence="2 3">
    <name type="scientific">Iris pallida</name>
    <name type="common">Sweet iris</name>
    <dbReference type="NCBI Taxonomy" id="29817"/>
    <lineage>
        <taxon>Eukaryota</taxon>
        <taxon>Viridiplantae</taxon>
        <taxon>Streptophyta</taxon>
        <taxon>Embryophyta</taxon>
        <taxon>Tracheophyta</taxon>
        <taxon>Spermatophyta</taxon>
        <taxon>Magnoliopsida</taxon>
        <taxon>Liliopsida</taxon>
        <taxon>Asparagales</taxon>
        <taxon>Iridaceae</taxon>
        <taxon>Iridoideae</taxon>
        <taxon>Irideae</taxon>
        <taxon>Iris</taxon>
    </lineage>
</organism>
<evidence type="ECO:0000313" key="2">
    <source>
        <dbReference type="EMBL" id="KAJ6801855.1"/>
    </source>
</evidence>
<dbReference type="Proteomes" id="UP001140949">
    <property type="component" value="Unassembled WGS sequence"/>
</dbReference>
<sequence>MPPRHSKKKKISSSRYVSLGGGGVGRVRYPSHPQLRHVVAALAHEMELLRLGRHHPEQPGHERVPLPPPVLLERAAPADLRLLAHHVPPPRLPPPQHPRRPHHRQRLPVRRPLPPLRVLPHPPPARHRDPRQLVQHDPLRLRHAVLPRERQRRLPSPVRPHVALRAARDQHLADLRVAFPRRQHQRGVAVLVGLIDVVAPVAQEMDAQQVPAARGAVQGVEPRHVPLLEGELQHHLLEELAAPAQPAEPHRRLPGLVGQARVGAAEDQDPERVDVPFPGRDHNRGEPALVLPVDVDVRPHQERFQRSGVAAPGGEHHVRKQRRIAPCSMRGRSGADGVEDGAPEPGPPPAGGGDRLRGSAVVVDEGQIGARVDEHPDAVLPLVPSAQHQRGVAGARPRVRVAAPVAQAPEDRVLAEAGGHVDRTELVLPAGGHRELVVGSGRQEGLRGAGVGAEDGVVEQRAAAVESVGGVVVEEHAEYGAGGLEVLHCAPGHAVGLGEPRPDSELLAVGGVPRPRTQAHLRVLSHSSLD</sequence>
<feature type="region of interest" description="Disordered" evidence="1">
    <location>
        <begin position="1"/>
        <end position="23"/>
    </location>
</feature>
<feature type="compositionally biased region" description="Basic residues" evidence="1">
    <location>
        <begin position="97"/>
        <end position="106"/>
    </location>
</feature>
<dbReference type="EMBL" id="JANAVB010037618">
    <property type="protein sequence ID" value="KAJ6801855.1"/>
    <property type="molecule type" value="Genomic_DNA"/>
</dbReference>
<dbReference type="AlphaFoldDB" id="A0AAX6ECX9"/>
<reference evidence="2" key="1">
    <citation type="journal article" date="2023" name="GigaByte">
        <title>Genome assembly of the bearded iris, Iris pallida Lam.</title>
        <authorList>
            <person name="Bruccoleri R.E."/>
            <person name="Oakeley E.J."/>
            <person name="Faust A.M.E."/>
            <person name="Altorfer M."/>
            <person name="Dessus-Babus S."/>
            <person name="Burckhardt D."/>
            <person name="Oertli M."/>
            <person name="Naumann U."/>
            <person name="Petersen F."/>
            <person name="Wong J."/>
        </authorList>
    </citation>
    <scope>NUCLEOTIDE SEQUENCE</scope>
    <source>
        <strain evidence="2">GSM-AAB239-AS_SAM_17_03QT</strain>
    </source>
</reference>
<gene>
    <name evidence="2" type="ORF">M6B38_196455</name>
</gene>
<evidence type="ECO:0000256" key="1">
    <source>
        <dbReference type="SAM" id="MobiDB-lite"/>
    </source>
</evidence>